<dbReference type="Gene3D" id="1.10.4020.10">
    <property type="entry name" value="DNA breaking-rejoining enzymes"/>
    <property type="match status" value="1"/>
</dbReference>
<evidence type="ECO:0000256" key="11">
    <source>
        <dbReference type="ARBA" id="ARBA00023242"/>
    </source>
</evidence>
<dbReference type="GO" id="GO:0008270">
    <property type="term" value="F:zinc ion binding"/>
    <property type="evidence" value="ECO:0007669"/>
    <property type="project" value="UniProtKB-KW"/>
</dbReference>
<dbReference type="Proteomes" id="UP001177744">
    <property type="component" value="Unassembled WGS sequence"/>
</dbReference>
<evidence type="ECO:0000256" key="14">
    <source>
        <dbReference type="SAM" id="MobiDB-lite"/>
    </source>
</evidence>
<accession>A0AA40HUN7</accession>
<evidence type="ECO:0000256" key="7">
    <source>
        <dbReference type="ARBA" id="ARBA00022833"/>
    </source>
</evidence>
<evidence type="ECO:0000256" key="9">
    <source>
        <dbReference type="ARBA" id="ARBA00023125"/>
    </source>
</evidence>
<feature type="domain" description="C2H2-type" evidence="15">
    <location>
        <begin position="352"/>
        <end position="379"/>
    </location>
</feature>
<dbReference type="EMBL" id="JAULJE010000011">
    <property type="protein sequence ID" value="KAK1337803.1"/>
    <property type="molecule type" value="Genomic_DNA"/>
</dbReference>
<gene>
    <name evidence="17" type="ORF">QTO34_002438</name>
</gene>
<organism evidence="17 18">
    <name type="scientific">Cnephaeus nilssonii</name>
    <name type="common">Northern bat</name>
    <name type="synonym">Eptesicus nilssonii</name>
    <dbReference type="NCBI Taxonomy" id="3371016"/>
    <lineage>
        <taxon>Eukaryota</taxon>
        <taxon>Metazoa</taxon>
        <taxon>Chordata</taxon>
        <taxon>Craniata</taxon>
        <taxon>Vertebrata</taxon>
        <taxon>Euteleostomi</taxon>
        <taxon>Mammalia</taxon>
        <taxon>Eutheria</taxon>
        <taxon>Laurasiatheria</taxon>
        <taxon>Chiroptera</taxon>
        <taxon>Yangochiroptera</taxon>
        <taxon>Vespertilionidae</taxon>
        <taxon>Cnephaeus</taxon>
    </lineage>
</organism>
<evidence type="ECO:0000256" key="12">
    <source>
        <dbReference type="PROSITE-ProRule" id="PRU00042"/>
    </source>
</evidence>
<keyword evidence="9" id="KW-0238">DNA-binding</keyword>
<evidence type="ECO:0000256" key="3">
    <source>
        <dbReference type="ARBA" id="ARBA00006991"/>
    </source>
</evidence>
<feature type="compositionally biased region" description="Polar residues" evidence="14">
    <location>
        <begin position="296"/>
        <end position="309"/>
    </location>
</feature>
<dbReference type="InterPro" id="IPR013087">
    <property type="entry name" value="Znf_C2H2_type"/>
</dbReference>
<dbReference type="Pfam" id="PF02023">
    <property type="entry name" value="SCAN"/>
    <property type="match status" value="1"/>
</dbReference>
<dbReference type="GO" id="GO:0005634">
    <property type="term" value="C:nucleus"/>
    <property type="evidence" value="ECO:0007669"/>
    <property type="project" value="UniProtKB-SubCell"/>
</dbReference>
<keyword evidence="5" id="KW-0677">Repeat</keyword>
<evidence type="ECO:0000313" key="17">
    <source>
        <dbReference type="EMBL" id="KAK1337803.1"/>
    </source>
</evidence>
<evidence type="ECO:0000256" key="13">
    <source>
        <dbReference type="PROSITE-ProRule" id="PRU00187"/>
    </source>
</evidence>
<dbReference type="InterPro" id="IPR038269">
    <property type="entry name" value="SCAN_sf"/>
</dbReference>
<evidence type="ECO:0000256" key="4">
    <source>
        <dbReference type="ARBA" id="ARBA00022723"/>
    </source>
</evidence>
<evidence type="ECO:0000259" key="15">
    <source>
        <dbReference type="PROSITE" id="PS50157"/>
    </source>
</evidence>
<keyword evidence="7" id="KW-0862">Zinc</keyword>
<dbReference type="FunFam" id="1.10.4020.10:FF:000001">
    <property type="entry name" value="zinc finger protein 263 isoform X1"/>
    <property type="match status" value="1"/>
</dbReference>
<evidence type="ECO:0000256" key="1">
    <source>
        <dbReference type="ARBA" id="ARBA00003767"/>
    </source>
</evidence>
<keyword evidence="18" id="KW-1185">Reference proteome</keyword>
<evidence type="ECO:0000259" key="16">
    <source>
        <dbReference type="PROSITE" id="PS50804"/>
    </source>
</evidence>
<feature type="region of interest" description="Disordered" evidence="14">
    <location>
        <begin position="1"/>
        <end position="20"/>
    </location>
</feature>
<keyword evidence="8" id="KW-0805">Transcription regulation</keyword>
<dbReference type="PANTHER" id="PTHR23235">
    <property type="entry name" value="KRUEPPEL-LIKE TRANSCRIPTION FACTOR"/>
    <property type="match status" value="1"/>
</dbReference>
<dbReference type="FunFam" id="3.30.160.60:FF:000023">
    <property type="entry name" value="zinc finger protein 37 homolog"/>
    <property type="match status" value="1"/>
</dbReference>
<dbReference type="InterPro" id="IPR036236">
    <property type="entry name" value="Znf_C2H2_sf"/>
</dbReference>
<feature type="region of interest" description="Disordered" evidence="14">
    <location>
        <begin position="399"/>
        <end position="427"/>
    </location>
</feature>
<comment type="caution">
    <text evidence="17">The sequence shown here is derived from an EMBL/GenBank/DDBJ whole genome shotgun (WGS) entry which is preliminary data.</text>
</comment>
<protein>
    <submittedName>
        <fullName evidence="17">Uncharacterized protein</fullName>
    </submittedName>
</protein>
<feature type="domain" description="C2H2-type" evidence="15">
    <location>
        <begin position="324"/>
        <end position="351"/>
    </location>
</feature>
<keyword evidence="10" id="KW-0804">Transcription</keyword>
<dbReference type="PROSITE" id="PS00028">
    <property type="entry name" value="ZINC_FINGER_C2H2_1"/>
    <property type="match status" value="3"/>
</dbReference>
<evidence type="ECO:0000256" key="6">
    <source>
        <dbReference type="ARBA" id="ARBA00022771"/>
    </source>
</evidence>
<proteinExistence type="inferred from homology"/>
<dbReference type="PROSITE" id="PS50157">
    <property type="entry name" value="ZINC_FINGER_C2H2_2"/>
    <property type="match status" value="3"/>
</dbReference>
<evidence type="ECO:0000313" key="18">
    <source>
        <dbReference type="Proteomes" id="UP001177744"/>
    </source>
</evidence>
<keyword evidence="11 13" id="KW-0539">Nucleus</keyword>
<dbReference type="Pfam" id="PF00096">
    <property type="entry name" value="zf-C2H2"/>
    <property type="match status" value="2"/>
</dbReference>
<evidence type="ECO:0000256" key="10">
    <source>
        <dbReference type="ARBA" id="ARBA00023163"/>
    </source>
</evidence>
<comment type="function">
    <text evidence="1">May be involved in transcriptional regulation.</text>
</comment>
<feature type="compositionally biased region" description="Acidic residues" evidence="14">
    <location>
        <begin position="167"/>
        <end position="180"/>
    </location>
</feature>
<comment type="similarity">
    <text evidence="3">Belongs to the krueppel C2H2-type zinc-finger protein family.</text>
</comment>
<dbReference type="CDD" id="cd07936">
    <property type="entry name" value="SCAN"/>
    <property type="match status" value="1"/>
</dbReference>
<dbReference type="GO" id="GO:0000981">
    <property type="term" value="F:DNA-binding transcription factor activity, RNA polymerase II-specific"/>
    <property type="evidence" value="ECO:0007669"/>
    <property type="project" value="TreeGrafter"/>
</dbReference>
<dbReference type="GO" id="GO:0045892">
    <property type="term" value="P:negative regulation of DNA-templated transcription"/>
    <property type="evidence" value="ECO:0007669"/>
    <property type="project" value="UniProtKB-ARBA"/>
</dbReference>
<feature type="compositionally biased region" description="Basic residues" evidence="14">
    <location>
        <begin position="313"/>
        <end position="324"/>
    </location>
</feature>
<dbReference type="Gene3D" id="3.30.160.60">
    <property type="entry name" value="Classic Zinc Finger"/>
    <property type="match status" value="3"/>
</dbReference>
<dbReference type="SMART" id="SM00355">
    <property type="entry name" value="ZnF_C2H2"/>
    <property type="match status" value="3"/>
</dbReference>
<feature type="compositionally biased region" description="Gly residues" evidence="14">
    <location>
        <begin position="125"/>
        <end position="139"/>
    </location>
</feature>
<dbReference type="PANTHER" id="PTHR23235:SF120">
    <property type="entry name" value="KRUPPEL-LIKE FACTOR 15"/>
    <property type="match status" value="1"/>
</dbReference>
<dbReference type="GO" id="GO:0000978">
    <property type="term" value="F:RNA polymerase II cis-regulatory region sequence-specific DNA binding"/>
    <property type="evidence" value="ECO:0007669"/>
    <property type="project" value="TreeGrafter"/>
</dbReference>
<comment type="subcellular location">
    <subcellularLocation>
        <location evidence="2 13">Nucleus</location>
    </subcellularLocation>
</comment>
<feature type="compositionally biased region" description="Basic and acidic residues" evidence="14">
    <location>
        <begin position="251"/>
        <end position="265"/>
    </location>
</feature>
<evidence type="ECO:0000256" key="5">
    <source>
        <dbReference type="ARBA" id="ARBA00022737"/>
    </source>
</evidence>
<keyword evidence="4" id="KW-0479">Metal-binding</keyword>
<dbReference type="Pfam" id="PF13912">
    <property type="entry name" value="zf-C2H2_6"/>
    <property type="match status" value="1"/>
</dbReference>
<feature type="domain" description="SCAN box" evidence="16">
    <location>
        <begin position="26"/>
        <end position="80"/>
    </location>
</feature>
<feature type="region of interest" description="Disordered" evidence="14">
    <location>
        <begin position="112"/>
        <end position="208"/>
    </location>
</feature>
<dbReference type="FunFam" id="3.30.160.60:FF:002239">
    <property type="entry name" value="Zinc finger protein 226"/>
    <property type="match status" value="1"/>
</dbReference>
<dbReference type="SUPFAM" id="SSF47353">
    <property type="entry name" value="Retrovirus capsid dimerization domain-like"/>
    <property type="match status" value="1"/>
</dbReference>
<evidence type="ECO:0000256" key="8">
    <source>
        <dbReference type="ARBA" id="ARBA00023015"/>
    </source>
</evidence>
<dbReference type="InterPro" id="IPR003309">
    <property type="entry name" value="SCAN_dom"/>
</dbReference>
<reference evidence="17" key="1">
    <citation type="submission" date="2023-06" db="EMBL/GenBank/DDBJ databases">
        <title>Reference genome for the Northern bat (Eptesicus nilssonii), a most northern bat species.</title>
        <authorList>
            <person name="Laine V.N."/>
            <person name="Pulliainen A.T."/>
            <person name="Lilley T.M."/>
        </authorList>
    </citation>
    <scope>NUCLEOTIDE SEQUENCE</scope>
    <source>
        <strain evidence="17">BLF_Eptnil</strain>
        <tissue evidence="17">Kidney</tissue>
    </source>
</reference>
<dbReference type="FunFam" id="3.30.160.60:FF:000070">
    <property type="entry name" value="zinc finger protein 689 isoform X1"/>
    <property type="match status" value="1"/>
</dbReference>
<feature type="compositionally biased region" description="Pro residues" evidence="14">
    <location>
        <begin position="234"/>
        <end position="247"/>
    </location>
</feature>
<evidence type="ECO:0000256" key="2">
    <source>
        <dbReference type="ARBA" id="ARBA00004123"/>
    </source>
</evidence>
<dbReference type="AlphaFoldDB" id="A0AA40HUN7"/>
<keyword evidence="6 12" id="KW-0863">Zinc-finger</keyword>
<feature type="domain" description="C2H2-type" evidence="15">
    <location>
        <begin position="380"/>
        <end position="407"/>
    </location>
</feature>
<feature type="region of interest" description="Disordered" evidence="14">
    <location>
        <begin position="226"/>
        <end position="328"/>
    </location>
</feature>
<name>A0AA40HUN7_CNENI</name>
<feature type="compositionally biased region" description="Gly residues" evidence="14">
    <location>
        <begin position="1"/>
        <end position="11"/>
    </location>
</feature>
<dbReference type="PROSITE" id="PS50804">
    <property type="entry name" value="SCAN_BOX"/>
    <property type="match status" value="1"/>
</dbReference>
<dbReference type="SMART" id="SM00431">
    <property type="entry name" value="SCAN"/>
    <property type="match status" value="1"/>
</dbReference>
<dbReference type="SUPFAM" id="SSF57667">
    <property type="entry name" value="beta-beta-alpha zinc fingers"/>
    <property type="match status" value="2"/>
</dbReference>
<sequence>MEGREGAWGPGPGLPRRGRCSPETFRRRFRQFGYQDAPGPREALGRLRALCWQWLRPEVHSKRRILELLVLEQFLAVLPGSCAGLRAAAGGRGLLEARAGWRAESGEEAVAHAGGSWSGSWTGPLGLGRTGGPAGGAGGVTAESGGRASWRSWTGAESGEEAVAQLEELEELERELDGPESGEAAVSRDRSGRSAQAGPGALCSRSGSGVTCFQVWGQNAEDLAAREVTRGSPSGPPQPAEPQPAEPQCPSRERHASRPRDKDARTGNVKSASRHKTSSGLELRGDVSSTVHRDASQSSTPRGTGNQDGTCDRRHRNPSRKKQRKCDECGKILSQSSALTLHQRIHSGERPFACDVCAKAFSRGAVLTQHRRTHTGERPYRCHECGKAFSQSSNLFRHRRSHTGAGAGRESEHLLGTLPTEGDTRHQ</sequence>